<evidence type="ECO:0000313" key="2">
    <source>
        <dbReference type="Proteomes" id="UP000789525"/>
    </source>
</evidence>
<proteinExistence type="predicted"/>
<keyword evidence="2" id="KW-1185">Reference proteome</keyword>
<evidence type="ECO:0000313" key="1">
    <source>
        <dbReference type="EMBL" id="CAG8453594.1"/>
    </source>
</evidence>
<accession>A0ACA9K610</accession>
<reference evidence="1" key="1">
    <citation type="submission" date="2021-06" db="EMBL/GenBank/DDBJ databases">
        <authorList>
            <person name="Kallberg Y."/>
            <person name="Tangrot J."/>
            <person name="Rosling A."/>
        </authorList>
    </citation>
    <scope>NUCLEOTIDE SEQUENCE</scope>
    <source>
        <strain evidence="1">CL356</strain>
    </source>
</reference>
<dbReference type="EMBL" id="CAJVPT010000945">
    <property type="protein sequence ID" value="CAG8453594.1"/>
    <property type="molecule type" value="Genomic_DNA"/>
</dbReference>
<dbReference type="Proteomes" id="UP000789525">
    <property type="component" value="Unassembled WGS sequence"/>
</dbReference>
<organism evidence="1 2">
    <name type="scientific">Acaulospora colombiana</name>
    <dbReference type="NCBI Taxonomy" id="27376"/>
    <lineage>
        <taxon>Eukaryota</taxon>
        <taxon>Fungi</taxon>
        <taxon>Fungi incertae sedis</taxon>
        <taxon>Mucoromycota</taxon>
        <taxon>Glomeromycotina</taxon>
        <taxon>Glomeromycetes</taxon>
        <taxon>Diversisporales</taxon>
        <taxon>Acaulosporaceae</taxon>
        <taxon>Acaulospora</taxon>
    </lineage>
</organism>
<sequence>MSLEHTSVAALSPTGNLFPHNLFPREFNTSTYNKSMPTVDSRTQTYLIPLNNIPPLSSSDTQQDIRRIQRQRQILNGTHILNAPHSQHSSSIDVCRDRVGDRHSSRGSHEIERNGSLDLLVDSTMNLGDSDYLSTGKLEQKRLEHERQRKEQRKLFEAQMKILELQQLREEQDLLEKHQSGCVVSSSAPSTPPSLVTSDTRARSNTIPRLNSPKGNDTLNSSQFDPLQPPSLNHGLMQRSRASSRSVPNSRRNSNEIPEEPVLPDIENLSLSSKNENSDNTEEDFIRPSNQIQGSNPLLTPESIAINASNSDILFPQFNGNFLLDDDGESTTTGLGANPSSLHVSHYLQMHSDDDKFPILVRRDSYPGMLSASSAALDLAPLPQTPSRHRSFDPIRNADWTHDNLSEDRKESRVQIAPIFSENQVSSSKKPVVASASGGITPCVVDPNGLSYVNERKTLVDNSSAKSRAPKLSTSYSTPDLASATRLFGRRSTVINCQMVNEVLVEVDNSMAQTNQPQNTGDSANGVCKFFQQGLCSRGERCQYAHTHAYGGMSMNMGLASQMGAYSGIVPAGIGMLPGASGFGYNHNLTNNVATINSNNNMRSIVQANNSVLSKMNQKRLSADLEVNRFAGVLLEELVGEIYSLCKDQHGCRYLQKKLEEKNDQYLGMIFNEVFSHFVELMTDPFGNYLCQKLLEYCNDDQRTIIVETVAPELVNISLNMHGTRAVQKMIEFLSTPKQVRTVIVALNPNVVTLIKDLNGNHVIQKCLHRLSSEDNQFVYNAVSKNCVEVATHRHGCCVLQRCIDHASESQKIQLVTEITFNALTLVQDPFGNYVVQYVLDLGDNRFKDALIRKFIGNVCLLSVQKFSSNVMEKCIRVSEPETRKFLIDEMLNMNRLDKLLRDSYANYVVQTSLDYADPVQRAQLVDCIRPLLPAIRNTPYGKRIQGKLHREQHMQALSTINNLNMSNSLNMSNGLNMGNMNLLRLPFNGLGNFGMVGLNEFTQGYPYL</sequence>
<gene>
    <name evidence="1" type="ORF">ACOLOM_LOCUS867</name>
</gene>
<name>A0ACA9K610_9GLOM</name>
<comment type="caution">
    <text evidence="1">The sequence shown here is derived from an EMBL/GenBank/DDBJ whole genome shotgun (WGS) entry which is preliminary data.</text>
</comment>
<protein>
    <submittedName>
        <fullName evidence="1">11160_t:CDS:1</fullName>
    </submittedName>
</protein>